<gene>
    <name evidence="1" type="ORF">BU085_06035</name>
</gene>
<proteinExistence type="predicted"/>
<name>A0A2T4Q0K0_STAWA</name>
<accession>A0A2T4Q0K0</accession>
<reference evidence="1 2" key="1">
    <citation type="journal article" date="2016" name="Front. Microbiol.">
        <title>Comprehensive Phylogenetic Analysis of Bovine Non-aureus Staphylococci Species Based on Whole-Genome Sequencing.</title>
        <authorList>
            <person name="Naushad S."/>
            <person name="Barkema H.W."/>
            <person name="Luby C."/>
            <person name="Condas L.A."/>
            <person name="Nobrega D.B."/>
            <person name="Carson D.A."/>
            <person name="De Buck J."/>
        </authorList>
    </citation>
    <scope>NUCLEOTIDE SEQUENCE [LARGE SCALE GENOMIC DNA]</scope>
    <source>
        <strain evidence="1 2">SNUC 2993</strain>
    </source>
</reference>
<dbReference type="AlphaFoldDB" id="A0A2T4Q0K0"/>
<evidence type="ECO:0000313" key="2">
    <source>
        <dbReference type="Proteomes" id="UP000240717"/>
    </source>
</evidence>
<evidence type="ECO:0008006" key="3">
    <source>
        <dbReference type="Google" id="ProtNLM"/>
    </source>
</evidence>
<dbReference type="RefSeq" id="WP_107533186.1">
    <property type="nucleotide sequence ID" value="NZ_PZEV01000016.1"/>
</dbReference>
<sequence length="223" mass="25812">MALIKNYITEDDGTTTVVISGVELGNKETLLLDNGLEVEVDVQVVDPFKITDKQRKKIFALCNDIEAHTGQPRDYMRYLFMDYVCVLYGYDKGISLSDCTRQQASQIIEVTLDWIFYNDIPLSYKTSDLLKNDKSYLYWSTVNRHCVICQKPHAELAHYHAVGRGRNRRKINHIGNKVLALCPTHHKIQHDIGMDSFNEKYKLHDSWVDVDSRLNRMLKGETK</sequence>
<evidence type="ECO:0000313" key="1">
    <source>
        <dbReference type="EMBL" id="PTI51141.1"/>
    </source>
</evidence>
<dbReference type="Proteomes" id="UP000240717">
    <property type="component" value="Unassembled WGS sequence"/>
</dbReference>
<dbReference type="EMBL" id="PZEV01000016">
    <property type="protein sequence ID" value="PTI51141.1"/>
    <property type="molecule type" value="Genomic_DNA"/>
</dbReference>
<protein>
    <recommendedName>
        <fullName evidence="3">DUF968 domain-containing protein</fullName>
    </recommendedName>
</protein>
<dbReference type="Pfam" id="PF16784">
    <property type="entry name" value="HNHc_6"/>
    <property type="match status" value="1"/>
</dbReference>
<dbReference type="InterPro" id="IPR041242">
    <property type="entry name" value="HNHc_6"/>
</dbReference>
<organism evidence="1 2">
    <name type="scientific">Staphylococcus warneri</name>
    <dbReference type="NCBI Taxonomy" id="1292"/>
    <lineage>
        <taxon>Bacteria</taxon>
        <taxon>Bacillati</taxon>
        <taxon>Bacillota</taxon>
        <taxon>Bacilli</taxon>
        <taxon>Bacillales</taxon>
        <taxon>Staphylococcaceae</taxon>
        <taxon>Staphylococcus</taxon>
    </lineage>
</organism>
<comment type="caution">
    <text evidence="1">The sequence shown here is derived from an EMBL/GenBank/DDBJ whole genome shotgun (WGS) entry which is preliminary data.</text>
</comment>